<dbReference type="InterPro" id="IPR029063">
    <property type="entry name" value="SAM-dependent_MTases_sf"/>
</dbReference>
<gene>
    <name evidence="8" type="ORF">UFOVP1375_42</name>
</gene>
<name>A0A6J5S323_9CAUD</name>
<keyword evidence="4" id="KW-0949">S-adenosyl-L-methionine</keyword>
<evidence type="ECO:0000256" key="2">
    <source>
        <dbReference type="ARBA" id="ARBA00022632"/>
    </source>
</evidence>
<organism evidence="8">
    <name type="scientific">uncultured Caudovirales phage</name>
    <dbReference type="NCBI Taxonomy" id="2100421"/>
    <lineage>
        <taxon>Viruses</taxon>
        <taxon>Duplodnaviria</taxon>
        <taxon>Heunggongvirae</taxon>
        <taxon>Uroviricota</taxon>
        <taxon>Caudoviricetes</taxon>
        <taxon>Peduoviridae</taxon>
        <taxon>Maltschvirus</taxon>
        <taxon>Maltschvirus maltsch</taxon>
    </lineage>
</organism>
<dbReference type="GO" id="GO:0052170">
    <property type="term" value="P:symbiont-mediated suppression of host innate immune response"/>
    <property type="evidence" value="ECO:0007669"/>
    <property type="project" value="UniProtKB-KW"/>
</dbReference>
<dbReference type="SUPFAM" id="SSF53335">
    <property type="entry name" value="S-adenosyl-L-methionine-dependent methyltransferases"/>
    <property type="match status" value="1"/>
</dbReference>
<keyword evidence="1 8" id="KW-0489">Methyltransferase</keyword>
<protein>
    <submittedName>
        <fullName evidence="8">S-adenosyl-L-methionine-dependent methyltransferase</fullName>
    </submittedName>
</protein>
<evidence type="ECO:0000256" key="3">
    <source>
        <dbReference type="ARBA" id="ARBA00022679"/>
    </source>
</evidence>
<evidence type="ECO:0000313" key="8">
    <source>
        <dbReference type="EMBL" id="CAB4202879.1"/>
    </source>
</evidence>
<dbReference type="InterPro" id="IPR018117">
    <property type="entry name" value="C5_DNA_meth_AS"/>
</dbReference>
<reference evidence="8" key="1">
    <citation type="submission" date="2020-05" db="EMBL/GenBank/DDBJ databases">
        <authorList>
            <person name="Chiriac C."/>
            <person name="Salcher M."/>
            <person name="Ghai R."/>
            <person name="Kavagutti S V."/>
        </authorList>
    </citation>
    <scope>NUCLEOTIDE SEQUENCE</scope>
</reference>
<evidence type="ECO:0000256" key="5">
    <source>
        <dbReference type="ARBA" id="ARBA00023280"/>
    </source>
</evidence>
<evidence type="ECO:0000256" key="4">
    <source>
        <dbReference type="ARBA" id="ARBA00022691"/>
    </source>
</evidence>
<keyword evidence="6" id="KW-1258">Restriction-modification system evasion by virus</keyword>
<keyword evidence="3 8" id="KW-0808">Transferase</keyword>
<feature type="region of interest" description="Disordered" evidence="7">
    <location>
        <begin position="298"/>
        <end position="323"/>
    </location>
</feature>
<evidence type="ECO:0000256" key="1">
    <source>
        <dbReference type="ARBA" id="ARBA00022603"/>
    </source>
</evidence>
<dbReference type="InterPro" id="IPR001525">
    <property type="entry name" value="C5_MeTfrase"/>
</dbReference>
<dbReference type="EMBL" id="LR797324">
    <property type="protein sequence ID" value="CAB4202879.1"/>
    <property type="molecule type" value="Genomic_DNA"/>
</dbReference>
<dbReference type="GO" id="GO:0099018">
    <property type="term" value="P:symbiont-mediated evasion of host restriction-modification system"/>
    <property type="evidence" value="ECO:0007669"/>
    <property type="project" value="UniProtKB-KW"/>
</dbReference>
<dbReference type="Pfam" id="PF00145">
    <property type="entry name" value="DNA_methylase"/>
    <property type="match status" value="1"/>
</dbReference>
<keyword evidence="2" id="KW-1090">Inhibition of host innate immune response by virus</keyword>
<feature type="compositionally biased region" description="Polar residues" evidence="7">
    <location>
        <begin position="304"/>
        <end position="323"/>
    </location>
</feature>
<keyword evidence="2" id="KW-0945">Host-virus interaction</keyword>
<dbReference type="GO" id="GO:0032259">
    <property type="term" value="P:methylation"/>
    <property type="evidence" value="ECO:0007669"/>
    <property type="project" value="UniProtKB-KW"/>
</dbReference>
<accession>A0A6J5S323</accession>
<evidence type="ECO:0000256" key="6">
    <source>
        <dbReference type="ARBA" id="ARBA00033479"/>
    </source>
</evidence>
<dbReference type="Gene3D" id="3.40.50.150">
    <property type="entry name" value="Vaccinia Virus protein VP39"/>
    <property type="match status" value="1"/>
</dbReference>
<proteinExistence type="predicted"/>
<evidence type="ECO:0000256" key="7">
    <source>
        <dbReference type="SAM" id="MobiDB-lite"/>
    </source>
</evidence>
<dbReference type="PROSITE" id="PS00094">
    <property type="entry name" value="C5_MTASE_1"/>
    <property type="match status" value="1"/>
</dbReference>
<dbReference type="GO" id="GO:0008168">
    <property type="term" value="F:methyltransferase activity"/>
    <property type="evidence" value="ECO:0007669"/>
    <property type="project" value="UniProtKB-KW"/>
</dbReference>
<sequence length="323" mass="34928">MLKLLDLFSGIGGFSLGLERTGGFETVAFCEIDPFCQKVLRKHWPHVRQYQDVTKLTAAQLRADGLTVDAICGGFPCQDISLAGGGGQEWAKAHAADYGASTPVLLANYDHVTSSWKTSQHFLGEGLTVFSETWPRSGTMQSGTAYRLPPLVRLTDETGFGLLPTPTLPLGGGERSGSRSGTGNLHYMARTGKLLPTQVLWPTPRAADHKGATNPAAAEKAKQRGFSPNLPEMVTAVNGGMWPTPTSRDYRSSMKLETADKRQAASSMGVNLSEHIQKVERNNGALNPTWVEWLMGFPPGWTDLNPSETPSSPKSQNSLDEQS</sequence>
<keyword evidence="5" id="KW-0899">Viral immunoevasion</keyword>